<comment type="similarity">
    <text evidence="3 4">Belongs to the RlpA family.</text>
</comment>
<dbReference type="SUPFAM" id="SSF50685">
    <property type="entry name" value="Barwin-like endoglucanases"/>
    <property type="match status" value="1"/>
</dbReference>
<evidence type="ECO:0000256" key="1">
    <source>
        <dbReference type="ARBA" id="ARBA00023239"/>
    </source>
</evidence>
<dbReference type="InterPro" id="IPR009009">
    <property type="entry name" value="RlpA-like_DPBB"/>
</dbReference>
<dbReference type="RefSeq" id="WP_305933369.1">
    <property type="nucleotide sequence ID" value="NZ_JAVAIM010000001.1"/>
</dbReference>
<protein>
    <recommendedName>
        <fullName evidence="3">Endolytic peptidoglycan transglycosylase RlpA</fullName>
        <ecNumber evidence="3">4.2.2.-</ecNumber>
    </recommendedName>
</protein>
<reference evidence="8 9" key="1">
    <citation type="submission" date="2023-08" db="EMBL/GenBank/DDBJ databases">
        <title>genomic of G39.</title>
        <authorList>
            <person name="Wang Y."/>
        </authorList>
    </citation>
    <scope>NUCLEOTIDE SEQUENCE [LARGE SCALE GENOMIC DNA]</scope>
    <source>
        <strain evidence="8 9">G39</strain>
    </source>
</reference>
<dbReference type="InterPro" id="IPR036908">
    <property type="entry name" value="RlpA-like_sf"/>
</dbReference>
<dbReference type="EMBL" id="JAVAIM010000001">
    <property type="protein sequence ID" value="MDP4576156.1"/>
    <property type="molecule type" value="Genomic_DNA"/>
</dbReference>
<evidence type="ECO:0000256" key="3">
    <source>
        <dbReference type="HAMAP-Rule" id="MF_02071"/>
    </source>
</evidence>
<keyword evidence="6" id="KW-0812">Transmembrane</keyword>
<dbReference type="PANTHER" id="PTHR34183">
    <property type="entry name" value="ENDOLYTIC PEPTIDOGLYCAN TRANSGLYCOSYLASE RLPA"/>
    <property type="match status" value="1"/>
</dbReference>
<feature type="transmembrane region" description="Helical" evidence="6">
    <location>
        <begin position="33"/>
        <end position="53"/>
    </location>
</feature>
<feature type="compositionally biased region" description="Low complexity" evidence="5">
    <location>
        <begin position="80"/>
        <end position="96"/>
    </location>
</feature>
<feature type="region of interest" description="Disordered" evidence="5">
    <location>
        <begin position="80"/>
        <end position="106"/>
    </location>
</feature>
<accession>A0ABT9HSN2</accession>
<evidence type="ECO:0000256" key="6">
    <source>
        <dbReference type="SAM" id="Phobius"/>
    </source>
</evidence>
<dbReference type="Proteomes" id="UP001240639">
    <property type="component" value="Unassembled WGS sequence"/>
</dbReference>
<comment type="caution">
    <text evidence="8">The sequence shown here is derived from an EMBL/GenBank/DDBJ whole genome shotgun (WGS) entry which is preliminary data.</text>
</comment>
<dbReference type="NCBIfam" id="TIGR00413">
    <property type="entry name" value="rlpA"/>
    <property type="match status" value="1"/>
</dbReference>
<dbReference type="PANTHER" id="PTHR34183:SF8">
    <property type="entry name" value="ENDOLYTIC PEPTIDOGLYCAN TRANSGLYCOSYLASE RLPA-RELATED"/>
    <property type="match status" value="1"/>
</dbReference>
<evidence type="ECO:0000256" key="2">
    <source>
        <dbReference type="ARBA" id="ARBA00023316"/>
    </source>
</evidence>
<evidence type="ECO:0000256" key="4">
    <source>
        <dbReference type="RuleBase" id="RU003495"/>
    </source>
</evidence>
<organism evidence="8 9">
    <name type="scientific">Qipengyuania profundimaris</name>
    <dbReference type="NCBI Taxonomy" id="3067652"/>
    <lineage>
        <taxon>Bacteria</taxon>
        <taxon>Pseudomonadati</taxon>
        <taxon>Pseudomonadota</taxon>
        <taxon>Alphaproteobacteria</taxon>
        <taxon>Sphingomonadales</taxon>
        <taxon>Erythrobacteraceae</taxon>
        <taxon>Qipengyuania</taxon>
    </lineage>
</organism>
<proteinExistence type="inferred from homology"/>
<dbReference type="HAMAP" id="MF_02071">
    <property type="entry name" value="RlpA"/>
    <property type="match status" value="1"/>
</dbReference>
<keyword evidence="2 3" id="KW-0961">Cell wall biogenesis/degradation</keyword>
<comment type="function">
    <text evidence="3">Lytic transglycosylase with a strong preference for naked glycan strands that lack stem peptides.</text>
</comment>
<evidence type="ECO:0000256" key="5">
    <source>
        <dbReference type="SAM" id="MobiDB-lite"/>
    </source>
</evidence>
<name>A0ABT9HSN2_9SPHN</name>
<dbReference type="EC" id="4.2.2.-" evidence="3"/>
<keyword evidence="9" id="KW-1185">Reference proteome</keyword>
<keyword evidence="6" id="KW-1133">Transmembrane helix</keyword>
<keyword evidence="1 3" id="KW-0456">Lyase</keyword>
<evidence type="ECO:0000259" key="7">
    <source>
        <dbReference type="Pfam" id="PF03330"/>
    </source>
</evidence>
<gene>
    <name evidence="3" type="primary">rlpA</name>
    <name evidence="8" type="ORF">Q9K02_13520</name>
</gene>
<dbReference type="Gene3D" id="2.40.40.10">
    <property type="entry name" value="RlpA-like domain"/>
    <property type="match status" value="1"/>
</dbReference>
<keyword evidence="6" id="KW-0472">Membrane</keyword>
<dbReference type="CDD" id="cd22268">
    <property type="entry name" value="DPBB_RlpA-like"/>
    <property type="match status" value="1"/>
</dbReference>
<evidence type="ECO:0000313" key="8">
    <source>
        <dbReference type="EMBL" id="MDP4576156.1"/>
    </source>
</evidence>
<dbReference type="InterPro" id="IPR034718">
    <property type="entry name" value="RlpA"/>
</dbReference>
<dbReference type="InterPro" id="IPR012997">
    <property type="entry name" value="RplA"/>
</dbReference>
<sequence>MREHQDDNTTGHTLPTRRERLRAFTRLKSQRQLLTAGIAVLGAAALTLGGALWQQDQTPDVVKLGKGVASVDAQPVAALEPTAASPDPTPSASESPIGSGDASYYGSELAGNRTASGEIFDPSRRTAAHRTLPLGSEVRVTNAGNGRSVVVTINDRGPFHGNRVIDLSTAAASAIGLIRSGTGRVSLALLIN</sequence>
<evidence type="ECO:0000313" key="9">
    <source>
        <dbReference type="Proteomes" id="UP001240639"/>
    </source>
</evidence>
<feature type="domain" description="RlpA-like protein double-psi beta-barrel" evidence="7">
    <location>
        <begin position="99"/>
        <end position="186"/>
    </location>
</feature>
<dbReference type="Pfam" id="PF03330">
    <property type="entry name" value="DPBB_1"/>
    <property type="match status" value="1"/>
</dbReference>